<accession>A0A6J8AU74</accession>
<evidence type="ECO:0000313" key="2">
    <source>
        <dbReference type="EMBL" id="CAC5373820.1"/>
    </source>
</evidence>
<keyword evidence="1" id="KW-1133">Transmembrane helix</keyword>
<dbReference type="OrthoDB" id="6090521at2759"/>
<gene>
    <name evidence="2" type="ORF">MCOR_11432</name>
</gene>
<keyword evidence="1" id="KW-0472">Membrane</keyword>
<proteinExistence type="predicted"/>
<organism evidence="2 3">
    <name type="scientific">Mytilus coruscus</name>
    <name type="common">Sea mussel</name>
    <dbReference type="NCBI Taxonomy" id="42192"/>
    <lineage>
        <taxon>Eukaryota</taxon>
        <taxon>Metazoa</taxon>
        <taxon>Spiralia</taxon>
        <taxon>Lophotrochozoa</taxon>
        <taxon>Mollusca</taxon>
        <taxon>Bivalvia</taxon>
        <taxon>Autobranchia</taxon>
        <taxon>Pteriomorphia</taxon>
        <taxon>Mytilida</taxon>
        <taxon>Mytiloidea</taxon>
        <taxon>Mytilidae</taxon>
        <taxon>Mytilinae</taxon>
        <taxon>Mytilus</taxon>
    </lineage>
</organism>
<protein>
    <submittedName>
        <fullName evidence="2">Uncharacterized protein</fullName>
    </submittedName>
</protein>
<sequence>MADHEKIQSFVKLSLIFQVCGFLILVIGLSTPYWRAIHFEYVAESRNEVGLLIQGFDEGLWRRCINSICADIDLAGRDWMRIDFWIVLSSFKYHILIEKIANKYLYLTSTIASFIVTGSTFLSIMIYGAIIKEGLAWSFVMVTVSGAVPDNSGRTIPGKMKTVFTQQEALKLTINNKGVMSKVGQSGDKLNYAAQLVVDVRRLPVDQRKKALGLHLTREGRCPDHEAATRKAASTKLG</sequence>
<feature type="transmembrane region" description="Helical" evidence="1">
    <location>
        <begin position="104"/>
        <end position="128"/>
    </location>
</feature>
<dbReference type="AlphaFoldDB" id="A0A6J8AU74"/>
<feature type="transmembrane region" description="Helical" evidence="1">
    <location>
        <begin position="15"/>
        <end position="34"/>
    </location>
</feature>
<evidence type="ECO:0000313" key="3">
    <source>
        <dbReference type="Proteomes" id="UP000507470"/>
    </source>
</evidence>
<dbReference type="EMBL" id="CACVKT020001974">
    <property type="protein sequence ID" value="CAC5373820.1"/>
    <property type="molecule type" value="Genomic_DNA"/>
</dbReference>
<reference evidence="2 3" key="1">
    <citation type="submission" date="2020-06" db="EMBL/GenBank/DDBJ databases">
        <authorList>
            <person name="Li R."/>
            <person name="Bekaert M."/>
        </authorList>
    </citation>
    <scope>NUCLEOTIDE SEQUENCE [LARGE SCALE GENOMIC DNA]</scope>
    <source>
        <strain evidence="3">wild</strain>
    </source>
</reference>
<keyword evidence="1" id="KW-0812">Transmembrane</keyword>
<dbReference type="Gene3D" id="1.20.140.150">
    <property type="match status" value="1"/>
</dbReference>
<dbReference type="Proteomes" id="UP000507470">
    <property type="component" value="Unassembled WGS sequence"/>
</dbReference>
<name>A0A6J8AU74_MYTCO</name>
<keyword evidence="3" id="KW-1185">Reference proteome</keyword>
<evidence type="ECO:0000256" key="1">
    <source>
        <dbReference type="SAM" id="Phobius"/>
    </source>
</evidence>